<organism evidence="1 2">
    <name type="scientific">Bartonella taylorii 8TBB</name>
    <dbReference type="NCBI Taxonomy" id="1094560"/>
    <lineage>
        <taxon>Bacteria</taxon>
        <taxon>Pseudomonadati</taxon>
        <taxon>Pseudomonadota</taxon>
        <taxon>Alphaproteobacteria</taxon>
        <taxon>Hyphomicrobiales</taxon>
        <taxon>Bartonellaceae</taxon>
        <taxon>Bartonella</taxon>
    </lineage>
</organism>
<keyword evidence="2" id="KW-1185">Reference proteome</keyword>
<name>A0A9P2RYS1_BARTA</name>
<comment type="caution">
    <text evidence="1">The sequence shown here is derived from an EMBL/GenBank/DDBJ whole genome shotgun (WGS) entry which is preliminary data.</text>
</comment>
<gene>
    <name evidence="1" type="ORF">ME9_01300</name>
</gene>
<evidence type="ECO:0000313" key="1">
    <source>
        <dbReference type="EMBL" id="EJF93502.1"/>
    </source>
</evidence>
<sequence length="98" mass="11242">MKSLALLEKTIINNFRLWANDENLTGQHVIAITRSLTSFLDDMIARGALSAGQFGAELALYYHWSPSEINQMDWLDVIAYREELARLKNLEYESHQLG</sequence>
<protein>
    <submittedName>
        <fullName evidence="1">Uncharacterized protein</fullName>
    </submittedName>
</protein>
<dbReference type="AlphaFoldDB" id="A0A9P2RYS1"/>
<evidence type="ECO:0000313" key="2">
    <source>
        <dbReference type="Proteomes" id="UP000002648"/>
    </source>
</evidence>
<dbReference type="EMBL" id="AIMD01000039">
    <property type="protein sequence ID" value="EJF93502.1"/>
    <property type="molecule type" value="Genomic_DNA"/>
</dbReference>
<accession>A0A9P2RYS1</accession>
<proteinExistence type="predicted"/>
<dbReference type="Proteomes" id="UP000002648">
    <property type="component" value="Unassembled WGS sequence"/>
</dbReference>
<reference evidence="1 2" key="1">
    <citation type="submission" date="2012-03" db="EMBL/GenBank/DDBJ databases">
        <title>The Genome Sequence of Bartonella taylorii 8TBB.</title>
        <authorList>
            <consortium name="The Broad Institute Genome Sequencing Platform"/>
            <consortium name="The Broad Institute Genome Sequencing Center for Infectious Disease"/>
            <person name="Feldgarden M."/>
            <person name="Kirby J."/>
            <person name="Kosoy M."/>
            <person name="Birtles R."/>
            <person name="Probert W.S."/>
            <person name="Chiaraviglio L."/>
            <person name="Young S.K."/>
            <person name="Zeng Q."/>
            <person name="Gargeya S."/>
            <person name="Fitzgerald M."/>
            <person name="Haas B."/>
            <person name="Abouelleil A."/>
            <person name="Alvarado L."/>
            <person name="Arachchi H.M."/>
            <person name="Berlin A."/>
            <person name="Chapman S.B."/>
            <person name="Gearin G."/>
            <person name="Goldberg J."/>
            <person name="Griggs A."/>
            <person name="Gujja S."/>
            <person name="Hansen M."/>
            <person name="Heiman D."/>
            <person name="Howarth C."/>
            <person name="Larimer J."/>
            <person name="Lui A."/>
            <person name="MacDonald P.J.P."/>
            <person name="McCowen C."/>
            <person name="Montmayeur A."/>
            <person name="Murphy C."/>
            <person name="Neiman D."/>
            <person name="Pearson M."/>
            <person name="Priest M."/>
            <person name="Roberts A."/>
            <person name="Saif S."/>
            <person name="Shea T."/>
            <person name="Sisk P."/>
            <person name="Stolte C."/>
            <person name="Sykes S."/>
            <person name="Wortman J."/>
            <person name="Nusbaum C."/>
            <person name="Birren B."/>
        </authorList>
    </citation>
    <scope>NUCLEOTIDE SEQUENCE [LARGE SCALE GENOMIC DNA]</scope>
    <source>
        <strain evidence="1 2">8TBB</strain>
    </source>
</reference>